<gene>
    <name evidence="3" type="ORF">K4H28_08195</name>
</gene>
<comment type="similarity">
    <text evidence="1">Belongs to the barstar family.</text>
</comment>
<evidence type="ECO:0000259" key="2">
    <source>
        <dbReference type="Pfam" id="PF01337"/>
    </source>
</evidence>
<proteinExistence type="inferred from homology"/>
<dbReference type="InterPro" id="IPR035905">
    <property type="entry name" value="Barstar-like_sf"/>
</dbReference>
<accession>A0ABX8Z9V7</accession>
<organism evidence="3 4">
    <name type="scientific">Deefgea tanakiae</name>
    <dbReference type="NCBI Taxonomy" id="2865840"/>
    <lineage>
        <taxon>Bacteria</taxon>
        <taxon>Pseudomonadati</taxon>
        <taxon>Pseudomonadota</taxon>
        <taxon>Betaproteobacteria</taxon>
        <taxon>Neisseriales</taxon>
        <taxon>Chitinibacteraceae</taxon>
        <taxon>Deefgea</taxon>
    </lineage>
</organism>
<name>A0ABX8Z9V7_9NEIS</name>
<dbReference type="SUPFAM" id="SSF52038">
    <property type="entry name" value="Barstar-related"/>
    <property type="match status" value="1"/>
</dbReference>
<dbReference type="Proteomes" id="UP000825679">
    <property type="component" value="Chromosome"/>
</dbReference>
<dbReference type="RefSeq" id="WP_221007873.1">
    <property type="nucleotide sequence ID" value="NZ_CP081150.1"/>
</dbReference>
<dbReference type="EMBL" id="CP081150">
    <property type="protein sequence ID" value="QZA79356.1"/>
    <property type="molecule type" value="Genomic_DNA"/>
</dbReference>
<keyword evidence="4" id="KW-1185">Reference proteome</keyword>
<dbReference type="Pfam" id="PF01337">
    <property type="entry name" value="Barstar"/>
    <property type="match status" value="1"/>
</dbReference>
<dbReference type="Gene3D" id="3.30.370.10">
    <property type="entry name" value="Barstar-like"/>
    <property type="match status" value="1"/>
</dbReference>
<evidence type="ECO:0000313" key="3">
    <source>
        <dbReference type="EMBL" id="QZA79356.1"/>
    </source>
</evidence>
<feature type="domain" description="Barstar (barnase inhibitor)" evidence="2">
    <location>
        <begin position="1"/>
        <end position="86"/>
    </location>
</feature>
<evidence type="ECO:0000256" key="1">
    <source>
        <dbReference type="ARBA" id="ARBA00006845"/>
    </source>
</evidence>
<dbReference type="InterPro" id="IPR000468">
    <property type="entry name" value="Barstar"/>
</dbReference>
<evidence type="ECO:0000313" key="4">
    <source>
        <dbReference type="Proteomes" id="UP000825679"/>
    </source>
</evidence>
<protein>
    <submittedName>
        <fullName evidence="3">Barstar family protein</fullName>
    </submittedName>
</protein>
<reference evidence="3 4" key="1">
    <citation type="submission" date="2021-08" db="EMBL/GenBank/DDBJ databases">
        <title>complete genome sequencing of Deefgea sp. D25.</title>
        <authorList>
            <person name="Bae J.-W."/>
            <person name="Gim D.-H."/>
        </authorList>
    </citation>
    <scope>NUCLEOTIDE SEQUENCE [LARGE SCALE GENOMIC DNA]</scope>
    <source>
        <strain evidence="3 4">D25</strain>
    </source>
</reference>
<sequence>MPVITIQLKNIQSLQDIYQQLGEQVQLPADFGSNLDALYDFFTVSLAGPVVIHWPDQLQNCQRLNPKERKGILNVLEDVVRERDDFEVRLNKK</sequence>